<keyword evidence="4" id="KW-0238">DNA-binding</keyword>
<dbReference type="AlphaFoldDB" id="A0A7X0G7Q2"/>
<keyword evidence="2" id="KW-0805">Transcription regulation</keyword>
<dbReference type="Proteomes" id="UP000546324">
    <property type="component" value="Unassembled WGS sequence"/>
</dbReference>
<dbReference type="CDD" id="cd06171">
    <property type="entry name" value="Sigma70_r4"/>
    <property type="match status" value="1"/>
</dbReference>
<dbReference type="InterPro" id="IPR013324">
    <property type="entry name" value="RNA_pol_sigma_r3/r4-like"/>
</dbReference>
<feature type="domain" description="RNA polymerase sigma factor 70 region 4 type 2" evidence="7">
    <location>
        <begin position="110"/>
        <end position="161"/>
    </location>
</feature>
<dbReference type="InterPro" id="IPR039425">
    <property type="entry name" value="RNA_pol_sigma-70-like"/>
</dbReference>
<dbReference type="NCBIfam" id="TIGR02937">
    <property type="entry name" value="sigma70-ECF"/>
    <property type="match status" value="1"/>
</dbReference>
<dbReference type="PANTHER" id="PTHR43133:SF50">
    <property type="entry name" value="ECF RNA POLYMERASE SIGMA FACTOR SIGM"/>
    <property type="match status" value="1"/>
</dbReference>
<gene>
    <name evidence="8" type="ORF">BKA00_006735</name>
</gene>
<reference evidence="8 9" key="1">
    <citation type="submission" date="2020-08" db="EMBL/GenBank/DDBJ databases">
        <title>Sequencing the genomes of 1000 actinobacteria strains.</title>
        <authorList>
            <person name="Klenk H.-P."/>
        </authorList>
    </citation>
    <scope>NUCLEOTIDE SEQUENCE [LARGE SCALE GENOMIC DNA]</scope>
    <source>
        <strain evidence="8 9">DSM 43675</strain>
    </source>
</reference>
<dbReference type="GO" id="GO:0016987">
    <property type="term" value="F:sigma factor activity"/>
    <property type="evidence" value="ECO:0007669"/>
    <property type="project" value="UniProtKB-KW"/>
</dbReference>
<sequence length="178" mass="19923">MEQSGSARSSSRDEEFTAYVTARMVWLRRVAYLLCQDWHRADDLVQSAITRLYLHWRKASAAENVDGYARTVLVRVFLAEQRGGWRQRVRVVERIPDEAAESADHAGRIDLRAALAALPPRQRAAVVLRFYCDLSIEQAADVLGCSAGTVKSQTARGLDALRRALEPARDLAEGERLA</sequence>
<evidence type="ECO:0000313" key="8">
    <source>
        <dbReference type="EMBL" id="MBB6399821.1"/>
    </source>
</evidence>
<dbReference type="PANTHER" id="PTHR43133">
    <property type="entry name" value="RNA POLYMERASE ECF-TYPE SIGMA FACTO"/>
    <property type="match status" value="1"/>
</dbReference>
<evidence type="ECO:0000256" key="1">
    <source>
        <dbReference type="ARBA" id="ARBA00010641"/>
    </source>
</evidence>
<dbReference type="InterPro" id="IPR014325">
    <property type="entry name" value="RNA_pol_sigma-E_actinobac"/>
</dbReference>
<dbReference type="SUPFAM" id="SSF88659">
    <property type="entry name" value="Sigma3 and sigma4 domains of RNA polymerase sigma factors"/>
    <property type="match status" value="1"/>
</dbReference>
<keyword evidence="9" id="KW-1185">Reference proteome</keyword>
<dbReference type="Pfam" id="PF08281">
    <property type="entry name" value="Sigma70_r4_2"/>
    <property type="match status" value="1"/>
</dbReference>
<protein>
    <submittedName>
        <fullName evidence="8">RNA polymerase sigma-70 factor (Sigma-E family)</fullName>
    </submittedName>
</protein>
<dbReference type="InterPro" id="IPR036388">
    <property type="entry name" value="WH-like_DNA-bd_sf"/>
</dbReference>
<dbReference type="RefSeq" id="WP_230298874.1">
    <property type="nucleotide sequence ID" value="NZ_JACHMQ010000001.1"/>
</dbReference>
<evidence type="ECO:0000259" key="6">
    <source>
        <dbReference type="Pfam" id="PF04542"/>
    </source>
</evidence>
<dbReference type="Gene3D" id="1.10.10.10">
    <property type="entry name" value="Winged helix-like DNA-binding domain superfamily/Winged helix DNA-binding domain"/>
    <property type="match status" value="1"/>
</dbReference>
<comment type="caution">
    <text evidence="8">The sequence shown here is derived from an EMBL/GenBank/DDBJ whole genome shotgun (WGS) entry which is preliminary data.</text>
</comment>
<comment type="similarity">
    <text evidence="1">Belongs to the sigma-70 factor family. ECF subfamily.</text>
</comment>
<feature type="domain" description="RNA polymerase sigma-70 region 2" evidence="6">
    <location>
        <begin position="25"/>
        <end position="86"/>
    </location>
</feature>
<dbReference type="GO" id="GO:0003677">
    <property type="term" value="F:DNA binding"/>
    <property type="evidence" value="ECO:0007669"/>
    <property type="project" value="UniProtKB-KW"/>
</dbReference>
<keyword evidence="5" id="KW-0804">Transcription</keyword>
<dbReference type="InterPro" id="IPR014284">
    <property type="entry name" value="RNA_pol_sigma-70_dom"/>
</dbReference>
<keyword evidence="3" id="KW-0731">Sigma factor</keyword>
<evidence type="ECO:0000256" key="2">
    <source>
        <dbReference type="ARBA" id="ARBA00023015"/>
    </source>
</evidence>
<evidence type="ECO:0000256" key="4">
    <source>
        <dbReference type="ARBA" id="ARBA00023125"/>
    </source>
</evidence>
<dbReference type="GO" id="GO:0006352">
    <property type="term" value="P:DNA-templated transcription initiation"/>
    <property type="evidence" value="ECO:0007669"/>
    <property type="project" value="InterPro"/>
</dbReference>
<dbReference type="InterPro" id="IPR013249">
    <property type="entry name" value="RNA_pol_sigma70_r4_t2"/>
</dbReference>
<accession>A0A7X0G7Q2</accession>
<dbReference type="NCBIfam" id="TIGR02983">
    <property type="entry name" value="SigE-fam_strep"/>
    <property type="match status" value="1"/>
</dbReference>
<dbReference type="SUPFAM" id="SSF88946">
    <property type="entry name" value="Sigma2 domain of RNA polymerase sigma factors"/>
    <property type="match status" value="1"/>
</dbReference>
<dbReference type="Pfam" id="PF04542">
    <property type="entry name" value="Sigma70_r2"/>
    <property type="match status" value="1"/>
</dbReference>
<dbReference type="InterPro" id="IPR013325">
    <property type="entry name" value="RNA_pol_sigma_r2"/>
</dbReference>
<dbReference type="EMBL" id="JACHMQ010000001">
    <property type="protein sequence ID" value="MBB6399821.1"/>
    <property type="molecule type" value="Genomic_DNA"/>
</dbReference>
<proteinExistence type="inferred from homology"/>
<evidence type="ECO:0000256" key="3">
    <source>
        <dbReference type="ARBA" id="ARBA00023082"/>
    </source>
</evidence>
<evidence type="ECO:0000256" key="5">
    <source>
        <dbReference type="ARBA" id="ARBA00023163"/>
    </source>
</evidence>
<evidence type="ECO:0000313" key="9">
    <source>
        <dbReference type="Proteomes" id="UP000546324"/>
    </source>
</evidence>
<organism evidence="8 9">
    <name type="scientific">Actinomadura coerulea</name>
    <dbReference type="NCBI Taxonomy" id="46159"/>
    <lineage>
        <taxon>Bacteria</taxon>
        <taxon>Bacillati</taxon>
        <taxon>Actinomycetota</taxon>
        <taxon>Actinomycetes</taxon>
        <taxon>Streptosporangiales</taxon>
        <taxon>Thermomonosporaceae</taxon>
        <taxon>Actinomadura</taxon>
    </lineage>
</organism>
<evidence type="ECO:0000259" key="7">
    <source>
        <dbReference type="Pfam" id="PF08281"/>
    </source>
</evidence>
<name>A0A7X0G7Q2_9ACTN</name>
<dbReference type="Gene3D" id="1.10.1740.10">
    <property type="match status" value="1"/>
</dbReference>
<dbReference type="InterPro" id="IPR007627">
    <property type="entry name" value="RNA_pol_sigma70_r2"/>
</dbReference>